<dbReference type="EMBL" id="JAPDFW010000071">
    <property type="protein sequence ID" value="KAJ5073916.1"/>
    <property type="molecule type" value="Genomic_DNA"/>
</dbReference>
<proteinExistence type="predicted"/>
<protein>
    <submittedName>
        <fullName evidence="2">Uncharacterized protein</fullName>
    </submittedName>
</protein>
<evidence type="ECO:0000313" key="3">
    <source>
        <dbReference type="Proteomes" id="UP001149090"/>
    </source>
</evidence>
<sequence>MKSFILLSIFVLFLVYKSLAGNCGDFDERCCVYQPVKGGSQMEQVHLSYDPDYVCPNNYVDQFGDNYVLCVSSCVFSDADCQFTYCPQ</sequence>
<evidence type="ECO:0000313" key="2">
    <source>
        <dbReference type="EMBL" id="KAJ5073916.1"/>
    </source>
</evidence>
<feature type="chain" id="PRO_5040270220" evidence="1">
    <location>
        <begin position="21"/>
        <end position="88"/>
    </location>
</feature>
<evidence type="ECO:0000256" key="1">
    <source>
        <dbReference type="SAM" id="SignalP"/>
    </source>
</evidence>
<keyword evidence="3" id="KW-1185">Reference proteome</keyword>
<keyword evidence="1" id="KW-0732">Signal</keyword>
<dbReference type="Proteomes" id="UP001149090">
    <property type="component" value="Unassembled WGS sequence"/>
</dbReference>
<feature type="signal peptide" evidence="1">
    <location>
        <begin position="1"/>
        <end position="20"/>
    </location>
</feature>
<gene>
    <name evidence="2" type="ORF">M0811_08189</name>
</gene>
<comment type="caution">
    <text evidence="2">The sequence shown here is derived from an EMBL/GenBank/DDBJ whole genome shotgun (WGS) entry which is preliminary data.</text>
</comment>
<organism evidence="2 3">
    <name type="scientific">Anaeramoeba ignava</name>
    <name type="common">Anaerobic marine amoeba</name>
    <dbReference type="NCBI Taxonomy" id="1746090"/>
    <lineage>
        <taxon>Eukaryota</taxon>
        <taxon>Metamonada</taxon>
        <taxon>Anaeramoebidae</taxon>
        <taxon>Anaeramoeba</taxon>
    </lineage>
</organism>
<dbReference type="AlphaFoldDB" id="A0A9Q0RB92"/>
<accession>A0A9Q0RB92</accession>
<dbReference type="OrthoDB" id="10416804at2759"/>
<reference evidence="2" key="1">
    <citation type="submission" date="2022-10" db="EMBL/GenBank/DDBJ databases">
        <title>Novel sulphate-reducing endosymbionts in the free-living metamonad Anaeramoeba.</title>
        <authorList>
            <person name="Jerlstrom-Hultqvist J."/>
            <person name="Cepicka I."/>
            <person name="Gallot-Lavallee L."/>
            <person name="Salas-Leiva D."/>
            <person name="Curtis B.A."/>
            <person name="Zahonova K."/>
            <person name="Pipaliya S."/>
            <person name="Dacks J."/>
            <person name="Roger A.J."/>
        </authorList>
    </citation>
    <scope>NUCLEOTIDE SEQUENCE</scope>
    <source>
        <strain evidence="2">BMAN</strain>
    </source>
</reference>
<name>A0A9Q0RB92_ANAIG</name>